<comment type="caution">
    <text evidence="1">The sequence shown here is derived from an EMBL/GenBank/DDBJ whole genome shotgun (WGS) entry which is preliminary data.</text>
</comment>
<dbReference type="AlphaFoldDB" id="A0AA36H3C0"/>
<dbReference type="Proteomes" id="UP001176961">
    <property type="component" value="Unassembled WGS sequence"/>
</dbReference>
<sequence>MLMDCAGKGRHSDSNIDHFNEEKPFKKCRTPTLTRALDQHVGRRKCFLDQFPIPHISSSTARNAKTYPA</sequence>
<organism evidence="1 2">
    <name type="scientific">Cylicocyclus nassatus</name>
    <name type="common">Nematode worm</name>
    <dbReference type="NCBI Taxonomy" id="53992"/>
    <lineage>
        <taxon>Eukaryota</taxon>
        <taxon>Metazoa</taxon>
        <taxon>Ecdysozoa</taxon>
        <taxon>Nematoda</taxon>
        <taxon>Chromadorea</taxon>
        <taxon>Rhabditida</taxon>
        <taxon>Rhabditina</taxon>
        <taxon>Rhabditomorpha</taxon>
        <taxon>Strongyloidea</taxon>
        <taxon>Strongylidae</taxon>
        <taxon>Cylicocyclus</taxon>
    </lineage>
</organism>
<keyword evidence="2" id="KW-1185">Reference proteome</keyword>
<accession>A0AA36H3C0</accession>
<reference evidence="1" key="1">
    <citation type="submission" date="2023-07" db="EMBL/GenBank/DDBJ databases">
        <authorList>
            <consortium name="CYATHOMIX"/>
        </authorList>
    </citation>
    <scope>NUCLEOTIDE SEQUENCE</scope>
    <source>
        <strain evidence="1">N/A</strain>
    </source>
</reference>
<dbReference type="EMBL" id="CATQJL010000305">
    <property type="protein sequence ID" value="CAJ0603182.1"/>
    <property type="molecule type" value="Genomic_DNA"/>
</dbReference>
<evidence type="ECO:0000313" key="1">
    <source>
        <dbReference type="EMBL" id="CAJ0603182.1"/>
    </source>
</evidence>
<evidence type="ECO:0000313" key="2">
    <source>
        <dbReference type="Proteomes" id="UP001176961"/>
    </source>
</evidence>
<proteinExistence type="predicted"/>
<gene>
    <name evidence="1" type="ORF">CYNAS_LOCUS15165</name>
</gene>
<name>A0AA36H3C0_CYLNA</name>
<protein>
    <submittedName>
        <fullName evidence="1">Uncharacterized protein</fullName>
    </submittedName>
</protein>